<evidence type="ECO:0000256" key="1">
    <source>
        <dbReference type="SAM" id="MobiDB-lite"/>
    </source>
</evidence>
<sequence>MKKTIFSIALLLSLAGSLSSCVVNRDHHGRRPPDRGYDHHDDHHYDGYHH</sequence>
<feature type="compositionally biased region" description="Basic and acidic residues" evidence="1">
    <location>
        <begin position="31"/>
        <end position="50"/>
    </location>
</feature>
<name>A0A965ZGE7_9SPHI</name>
<gene>
    <name evidence="3" type="ORF">GSY63_14520</name>
</gene>
<reference evidence="3" key="1">
    <citation type="submission" date="2020-01" db="EMBL/GenBank/DDBJ databases">
        <authorList>
            <person name="Seo Y.L."/>
        </authorList>
    </citation>
    <scope>NUCLEOTIDE SEQUENCE</scope>
    <source>
        <strain evidence="3">R11</strain>
    </source>
</reference>
<reference evidence="3" key="2">
    <citation type="submission" date="2020-10" db="EMBL/GenBank/DDBJ databases">
        <title>Mucilaginibacter sp. nov., isolated from soil.</title>
        <authorList>
            <person name="Jeon C.O."/>
        </authorList>
    </citation>
    <scope>NUCLEOTIDE SEQUENCE</scope>
    <source>
        <strain evidence="3">R11</strain>
    </source>
</reference>
<protein>
    <recommendedName>
        <fullName evidence="5">Lipoprotein</fullName>
    </recommendedName>
</protein>
<dbReference type="AlphaFoldDB" id="A0A965ZGE7"/>
<organism evidence="3 4">
    <name type="scientific">Mucilaginibacter agri</name>
    <dbReference type="NCBI Taxonomy" id="2695265"/>
    <lineage>
        <taxon>Bacteria</taxon>
        <taxon>Pseudomonadati</taxon>
        <taxon>Bacteroidota</taxon>
        <taxon>Sphingobacteriia</taxon>
        <taxon>Sphingobacteriales</taxon>
        <taxon>Sphingobacteriaceae</taxon>
        <taxon>Mucilaginibacter</taxon>
    </lineage>
</organism>
<evidence type="ECO:0008006" key="5">
    <source>
        <dbReference type="Google" id="ProtNLM"/>
    </source>
</evidence>
<comment type="caution">
    <text evidence="3">The sequence shown here is derived from an EMBL/GenBank/DDBJ whole genome shotgun (WGS) entry which is preliminary data.</text>
</comment>
<feature type="region of interest" description="Disordered" evidence="1">
    <location>
        <begin position="23"/>
        <end position="50"/>
    </location>
</feature>
<dbReference type="Proteomes" id="UP000638732">
    <property type="component" value="Unassembled WGS sequence"/>
</dbReference>
<evidence type="ECO:0000256" key="2">
    <source>
        <dbReference type="SAM" id="SignalP"/>
    </source>
</evidence>
<feature type="signal peptide" evidence="2">
    <location>
        <begin position="1"/>
        <end position="22"/>
    </location>
</feature>
<keyword evidence="4" id="KW-1185">Reference proteome</keyword>
<dbReference type="EMBL" id="WWEO01000043">
    <property type="protein sequence ID" value="NCD70579.1"/>
    <property type="molecule type" value="Genomic_DNA"/>
</dbReference>
<evidence type="ECO:0000313" key="4">
    <source>
        <dbReference type="Proteomes" id="UP000638732"/>
    </source>
</evidence>
<dbReference type="RefSeq" id="WP_166586548.1">
    <property type="nucleotide sequence ID" value="NZ_WWEO01000043.1"/>
</dbReference>
<dbReference type="PROSITE" id="PS51257">
    <property type="entry name" value="PROKAR_LIPOPROTEIN"/>
    <property type="match status" value="1"/>
</dbReference>
<evidence type="ECO:0000313" key="3">
    <source>
        <dbReference type="EMBL" id="NCD70579.1"/>
    </source>
</evidence>
<keyword evidence="2" id="KW-0732">Signal</keyword>
<feature type="chain" id="PRO_5036787014" description="Lipoprotein" evidence="2">
    <location>
        <begin position="23"/>
        <end position="50"/>
    </location>
</feature>
<proteinExistence type="predicted"/>
<accession>A0A965ZGE7</accession>